<dbReference type="InterPro" id="IPR051147">
    <property type="entry name" value="CFAP_domain-containing"/>
</dbReference>
<keyword evidence="1" id="KW-0175">Coiled coil</keyword>
<reference evidence="2" key="2">
    <citation type="submission" date="2025-08" db="UniProtKB">
        <authorList>
            <consortium name="Ensembl"/>
        </authorList>
    </citation>
    <scope>IDENTIFICATION</scope>
</reference>
<dbReference type="InParanoid" id="A0A665X4L1"/>
<dbReference type="PANTHER" id="PTHR21683">
    <property type="entry name" value="COILED-COIL DOMAIN-CONTAINING PROTEIN 42 LIKE-2-LIKE-RELATED"/>
    <property type="match status" value="1"/>
</dbReference>
<evidence type="ECO:0000313" key="2">
    <source>
        <dbReference type="Ensembl" id="ENSENLP00000051213.1"/>
    </source>
</evidence>
<keyword evidence="3" id="KW-1185">Reference proteome</keyword>
<name>A0A665X4L1_ECHNA</name>
<protein>
    <recommendedName>
        <fullName evidence="4">DUF4200 domain-containing protein</fullName>
    </recommendedName>
</protein>
<accession>A0A665X4L1</accession>
<feature type="coiled-coil region" evidence="1">
    <location>
        <begin position="290"/>
        <end position="335"/>
    </location>
</feature>
<dbReference type="PANTHER" id="PTHR21683:SF3">
    <property type="entry name" value="CILIA AND FLAGELLA ASSOCIATED PROTEIN 100"/>
    <property type="match status" value="1"/>
</dbReference>
<feature type="coiled-coil region" evidence="1">
    <location>
        <begin position="407"/>
        <end position="442"/>
    </location>
</feature>
<organism evidence="2 3">
    <name type="scientific">Echeneis naucrates</name>
    <name type="common">Live sharksucker</name>
    <dbReference type="NCBI Taxonomy" id="173247"/>
    <lineage>
        <taxon>Eukaryota</taxon>
        <taxon>Metazoa</taxon>
        <taxon>Chordata</taxon>
        <taxon>Craniata</taxon>
        <taxon>Vertebrata</taxon>
        <taxon>Euteleostomi</taxon>
        <taxon>Actinopterygii</taxon>
        <taxon>Neopterygii</taxon>
        <taxon>Teleostei</taxon>
        <taxon>Neoteleostei</taxon>
        <taxon>Acanthomorphata</taxon>
        <taxon>Carangaria</taxon>
        <taxon>Carangiformes</taxon>
        <taxon>Echeneidae</taxon>
        <taxon>Echeneis</taxon>
    </lineage>
</organism>
<dbReference type="Ensembl" id="ENSENLT00000052458.1">
    <property type="protein sequence ID" value="ENSENLP00000051213.1"/>
    <property type="gene ID" value="ENSENLG00000021489.1"/>
</dbReference>
<dbReference type="AlphaFoldDB" id="A0A665X4L1"/>
<dbReference type="OMA" id="ETEIIFF"/>
<proteinExistence type="predicted"/>
<dbReference type="Proteomes" id="UP000472264">
    <property type="component" value="Chromosome 10"/>
</dbReference>
<reference evidence="2" key="3">
    <citation type="submission" date="2025-09" db="UniProtKB">
        <authorList>
            <consortium name="Ensembl"/>
        </authorList>
    </citation>
    <scope>IDENTIFICATION</scope>
</reference>
<evidence type="ECO:0000256" key="1">
    <source>
        <dbReference type="SAM" id="Coils"/>
    </source>
</evidence>
<reference evidence="2" key="1">
    <citation type="submission" date="2021-04" db="EMBL/GenBank/DDBJ databases">
        <authorList>
            <consortium name="Wellcome Sanger Institute Data Sharing"/>
        </authorList>
    </citation>
    <scope>NUCLEOTIDE SEQUENCE [LARGE SCALE GENOMIC DNA]</scope>
</reference>
<evidence type="ECO:0008006" key="4">
    <source>
        <dbReference type="Google" id="ProtNLM"/>
    </source>
</evidence>
<evidence type="ECO:0000313" key="3">
    <source>
        <dbReference type="Proteomes" id="UP000472264"/>
    </source>
</evidence>
<sequence length="520" mass="60476">MFVDMRRRKRETRQSPFKVPDSNSIFVLSVNEKERQKEVGVCLSTIVKHYKRQQTQFNLHGTEKGSDGGKFFFLQFTTVSCISPYTANASITELGSSSIISNGHSFSLQLSILTKRDEILRMDKAVTKQQSQVKQLERMIARDNLIFEEFLRENEKKSVEARLFETAKLEEILMDYKRYKELLFKLSPPEWQEAQKAKALKAKVLSDKDMQNKQKLKPQVSAFTNGKYSSLFLFSQLTLCQSCSTFCVTSLQDEPELYFSDPQQLLDVMTELTEQNLSLIQNTTRVEVTMEGLRKSVETTRKKIETVEEKLNLKIKEITKKIDKERARNNKLRQHVQLHLSLDIEDQDVMLDALSEKVSEVHRCCVDGRVTNLSTLEKLANIEERTALVLQGLESLPEHILETIKRIKDSERRARCALEEREEKQREQREKQKERMRKYMERSLADSKKTVSRLLHHSLMQPFILPLPLNTETEIIFFQSGRKLMPRCMPVAPKVKVINIDNIPAEDELHAYLFTSEDTE</sequence>